<gene>
    <name evidence="1" type="ORF">NCTC12239_00071</name>
</gene>
<accession>A0A378JUV3</accession>
<proteinExistence type="predicted"/>
<dbReference type="Proteomes" id="UP000254040">
    <property type="component" value="Unassembled WGS sequence"/>
</dbReference>
<sequence>MPNKQISMEDYIKEIEKENEALPQMTDSETEFFKMKFSNHTLSYQYRLVNKRAFEINESMHTYLKNQLLSKICNSTAPEPTLARGFNLSFEYFDKNMKHITTILVKPSDCKLTE</sequence>
<reference evidence="1 2" key="1">
    <citation type="submission" date="2018-06" db="EMBL/GenBank/DDBJ databases">
        <authorList>
            <consortium name="Pathogen Informatics"/>
            <person name="Doyle S."/>
        </authorList>
    </citation>
    <scope>NUCLEOTIDE SEQUENCE [LARGE SCALE GENOMIC DNA]</scope>
    <source>
        <strain evidence="1 2">NCTC12239</strain>
    </source>
</reference>
<name>A0A378JUV3_9GAMM</name>
<dbReference type="RefSeq" id="WP_028384032.1">
    <property type="nucleotide sequence ID" value="NZ_CAAAJG010000064.1"/>
</dbReference>
<protein>
    <submittedName>
        <fullName evidence="1">Uncharacterized protein</fullName>
    </submittedName>
</protein>
<dbReference type="AlphaFoldDB" id="A0A378JUV3"/>
<organism evidence="1 2">
    <name type="scientific">Legionella moravica</name>
    <dbReference type="NCBI Taxonomy" id="39962"/>
    <lineage>
        <taxon>Bacteria</taxon>
        <taxon>Pseudomonadati</taxon>
        <taxon>Pseudomonadota</taxon>
        <taxon>Gammaproteobacteria</taxon>
        <taxon>Legionellales</taxon>
        <taxon>Legionellaceae</taxon>
        <taxon>Legionella</taxon>
    </lineage>
</organism>
<dbReference type="Gene3D" id="3.30.300.250">
    <property type="match status" value="1"/>
</dbReference>
<dbReference type="OrthoDB" id="7016956at2"/>
<evidence type="ECO:0000313" key="1">
    <source>
        <dbReference type="EMBL" id="STX61168.1"/>
    </source>
</evidence>
<dbReference type="EMBL" id="UGOG01000001">
    <property type="protein sequence ID" value="STX61168.1"/>
    <property type="molecule type" value="Genomic_DNA"/>
</dbReference>
<evidence type="ECO:0000313" key="2">
    <source>
        <dbReference type="Proteomes" id="UP000254040"/>
    </source>
</evidence>
<dbReference type="STRING" id="39962.Lmor_2795"/>